<dbReference type="Pfam" id="PF11028">
    <property type="entry name" value="TMEM260-like"/>
    <property type="match status" value="1"/>
</dbReference>
<gene>
    <name evidence="3" type="ORF">UW37_C0004G0022</name>
</gene>
<dbReference type="PANTHER" id="PTHR16214">
    <property type="entry name" value="TRANSMEMBRANE PROTEIN 260"/>
    <property type="match status" value="1"/>
</dbReference>
<feature type="transmembrane region" description="Helical" evidence="2">
    <location>
        <begin position="160"/>
        <end position="191"/>
    </location>
</feature>
<evidence type="ECO:0000256" key="1">
    <source>
        <dbReference type="PROSITE-ProRule" id="PRU00339"/>
    </source>
</evidence>
<dbReference type="InterPro" id="IPR021280">
    <property type="entry name" value="TMEM260-like"/>
</dbReference>
<keyword evidence="1" id="KW-0802">TPR repeat</keyword>
<dbReference type="SUPFAM" id="SSF48452">
    <property type="entry name" value="TPR-like"/>
    <property type="match status" value="1"/>
</dbReference>
<proteinExistence type="predicted"/>
<dbReference type="InterPro" id="IPR052724">
    <property type="entry name" value="GT117_domain-containing"/>
</dbReference>
<feature type="transmembrane region" description="Helical" evidence="2">
    <location>
        <begin position="135"/>
        <end position="153"/>
    </location>
</feature>
<dbReference type="AlphaFoldDB" id="A0A0G1HKL0"/>
<feature type="repeat" description="TPR" evidence="1">
    <location>
        <begin position="574"/>
        <end position="607"/>
    </location>
</feature>
<feature type="transmembrane region" description="Helical" evidence="2">
    <location>
        <begin position="338"/>
        <end position="361"/>
    </location>
</feature>
<feature type="transmembrane region" description="Helical" evidence="2">
    <location>
        <begin position="12"/>
        <end position="32"/>
    </location>
</feature>
<protein>
    <submittedName>
        <fullName evidence="3">Uncharacterized protein</fullName>
    </submittedName>
</protein>
<keyword evidence="2" id="KW-1133">Transmembrane helix</keyword>
<organism evidence="3 4">
    <name type="scientific">Candidatus Gottesmanbacteria bacterium GW2011_GWA2_44_17</name>
    <dbReference type="NCBI Taxonomy" id="1618444"/>
    <lineage>
        <taxon>Bacteria</taxon>
        <taxon>Candidatus Gottesmaniibacteriota</taxon>
    </lineage>
</organism>
<accession>A0A0G1HKL0</accession>
<feature type="transmembrane region" description="Helical" evidence="2">
    <location>
        <begin position="277"/>
        <end position="297"/>
    </location>
</feature>
<comment type="caution">
    <text evidence="3">The sequence shown here is derived from an EMBL/GenBank/DDBJ whole genome shotgun (WGS) entry which is preliminary data.</text>
</comment>
<feature type="transmembrane region" description="Helical" evidence="2">
    <location>
        <begin position="373"/>
        <end position="392"/>
    </location>
</feature>
<keyword evidence="2" id="KW-0812">Transmembrane</keyword>
<evidence type="ECO:0000256" key="2">
    <source>
        <dbReference type="SAM" id="Phobius"/>
    </source>
</evidence>
<keyword evidence="2" id="KW-0472">Membrane</keyword>
<dbReference type="Gene3D" id="1.25.40.10">
    <property type="entry name" value="Tetratricopeptide repeat domain"/>
    <property type="match status" value="1"/>
</dbReference>
<name>A0A0G1HKL0_9BACT</name>
<feature type="transmembrane region" description="Helical" evidence="2">
    <location>
        <begin position="111"/>
        <end position="129"/>
    </location>
</feature>
<sequence length="681" mass="79285">MNISTSRPQSGLFGYMLPFLISLGFSILYVSMQTVSIWAGDSGKLVAAAYTWSIAHPPGYPFYMLLGGILTHTVPFHTVAWRMGLLSSLSMALSVYILWKTIFFITKSKMSASIGSILYGLLYPVWLYAMVPEVFGLFSLFSLLIVYVFLRYVETKKRQWFFLLAFLSGLSLTHHHLIILLLLSIGITLFFQKKSLVLSLKPYVLTILALFFFGFSFYLYAPIVSSRYPPFDWEHPASPIGFFRLITRASFGTFKASYGTGQSFLDRGLNLLTFFQYTLKDLGIISIGLFFIGLYGLGKKKRFIFFFFSVYVTLLLFFFFYAGFPVNSDFSLGTIERFFIVPYQTIALLTGVGVWCVLSFLKTLWKNHTPELHVPFWIIQVLIVSVAGTFFIRQFRINYPKLILLTNDRTLEKLADDIFTSVPQGGILNLQDDTSAFAVDYSYYVLKKRQDIRYMSFPMLQFSYYPSWMRHNFPDVRIPETPTKLVYKEYLQKFLRANYPDRPLLSERVDVSVPEHWVPRGLLVMYYPTLSDIPDRGQILEKNVALWQRFQDPFQGSLGTYKHLMMTDVLRYYADKRLTLAQAFLLYGKMDQAEREMNEAIRLYPNRSEVYFPFINLLVEQKKCEEAYEMAQKAERHIMQTKDVVGLYHALYEKCRALQDRLRLQEEAYQDFMRKFSKPIE</sequence>
<feature type="transmembrane region" description="Helical" evidence="2">
    <location>
        <begin position="303"/>
        <end position="326"/>
    </location>
</feature>
<dbReference type="PANTHER" id="PTHR16214:SF3">
    <property type="entry name" value="TRANSMEMBRANE PROTEIN 260"/>
    <property type="match status" value="1"/>
</dbReference>
<dbReference type="Proteomes" id="UP000034063">
    <property type="component" value="Unassembled WGS sequence"/>
</dbReference>
<reference evidence="3 4" key="1">
    <citation type="journal article" date="2015" name="Nature">
        <title>rRNA introns, odd ribosomes, and small enigmatic genomes across a large radiation of phyla.</title>
        <authorList>
            <person name="Brown C.T."/>
            <person name="Hug L.A."/>
            <person name="Thomas B.C."/>
            <person name="Sharon I."/>
            <person name="Castelle C.J."/>
            <person name="Singh A."/>
            <person name="Wilkins M.J."/>
            <person name="Williams K.H."/>
            <person name="Banfield J.F."/>
        </authorList>
    </citation>
    <scope>NUCLEOTIDE SEQUENCE [LARGE SCALE GENOMIC DNA]</scope>
</reference>
<feature type="transmembrane region" description="Helical" evidence="2">
    <location>
        <begin position="79"/>
        <end position="99"/>
    </location>
</feature>
<dbReference type="InterPro" id="IPR019734">
    <property type="entry name" value="TPR_rpt"/>
</dbReference>
<evidence type="ECO:0000313" key="4">
    <source>
        <dbReference type="Proteomes" id="UP000034063"/>
    </source>
</evidence>
<dbReference type="PROSITE" id="PS50005">
    <property type="entry name" value="TPR"/>
    <property type="match status" value="1"/>
</dbReference>
<dbReference type="InterPro" id="IPR011990">
    <property type="entry name" value="TPR-like_helical_dom_sf"/>
</dbReference>
<dbReference type="EMBL" id="LCIB01000004">
    <property type="protein sequence ID" value="KKT47731.1"/>
    <property type="molecule type" value="Genomic_DNA"/>
</dbReference>
<dbReference type="PATRIC" id="fig|1618444.3.peg.122"/>
<evidence type="ECO:0000313" key="3">
    <source>
        <dbReference type="EMBL" id="KKT47731.1"/>
    </source>
</evidence>
<feature type="transmembrane region" description="Helical" evidence="2">
    <location>
        <begin position="203"/>
        <end position="221"/>
    </location>
</feature>